<dbReference type="InterPro" id="IPR051448">
    <property type="entry name" value="CdaR-like_regulators"/>
</dbReference>
<gene>
    <name evidence="3" type="ORF">BJ991_001311</name>
</gene>
<evidence type="ECO:0000313" key="3">
    <source>
        <dbReference type="EMBL" id="NYE19283.1"/>
    </source>
</evidence>
<comment type="caution">
    <text evidence="3">The sequence shown here is derived from an EMBL/GenBank/DDBJ whole genome shotgun (WGS) entry which is preliminary data.</text>
</comment>
<dbReference type="Gene3D" id="1.10.10.2840">
    <property type="entry name" value="PucR C-terminal helix-turn-helix domain"/>
    <property type="match status" value="1"/>
</dbReference>
<protein>
    <submittedName>
        <fullName evidence="3">Purine catabolism regulator</fullName>
    </submittedName>
</protein>
<name>A0A7Y9KKK7_9MICO</name>
<accession>A0A7Y9KKK7</accession>
<dbReference type="Pfam" id="PF07905">
    <property type="entry name" value="PucR"/>
    <property type="match status" value="1"/>
</dbReference>
<dbReference type="PANTHER" id="PTHR33744">
    <property type="entry name" value="CARBOHYDRATE DIACID REGULATOR"/>
    <property type="match status" value="1"/>
</dbReference>
<dbReference type="PANTHER" id="PTHR33744:SF1">
    <property type="entry name" value="DNA-BINDING TRANSCRIPTIONAL ACTIVATOR ADER"/>
    <property type="match status" value="1"/>
</dbReference>
<sequence>MTVVSDSPTLRALLARTDLRLRLETAPADDEALDRPVRWVHSSDLADPTPFLSDGLVLLTTGTQFRGADEEDYSAYVRRLTARGVLGLGFGTGLGPELGSRTWTSTDQEGIPPALAGACRDAGLALFEVPYRTPFIAVARANAEAIAAQAYARRSWALAAQRAISLAALRPDGLGATLAELARQLDAWVGLFDATGSLTREHPAGALDAEALAQVTAEAGTVLRRGTRAGSSLRIGDTPFTLQTLGRTGHLRGVIAIASGDLDQEERGVVTSVIAMAGLALEQNQGLGRARASLRAGVVQSLLSDDPTLARRIARDAWRGLPHPPITVAMTDAATARDHTATEWLELKADESRGDVFYGRGDDGLVIVTSADHDGLVGEFAELFGVGVGVSRPAPYSAFSAAVREARVARDRGAAAGAPMSRFGDAGVGSVLSAEPSDEARAVAAALLAPLDEYDTAHGGALRETVRTWLEQDCSHEATSRALGIHRHTVRARLASAQRVLGRDLSSFPERAEVWAALSVAGS</sequence>
<organism evidence="3 4">
    <name type="scientific">Microbacterium immunditiarum</name>
    <dbReference type="NCBI Taxonomy" id="337480"/>
    <lineage>
        <taxon>Bacteria</taxon>
        <taxon>Bacillati</taxon>
        <taxon>Actinomycetota</taxon>
        <taxon>Actinomycetes</taxon>
        <taxon>Micrococcales</taxon>
        <taxon>Microbacteriaceae</taxon>
        <taxon>Microbacterium</taxon>
    </lineage>
</organism>
<keyword evidence="4" id="KW-1185">Reference proteome</keyword>
<dbReference type="InterPro" id="IPR025736">
    <property type="entry name" value="PucR_C-HTH_dom"/>
</dbReference>
<dbReference type="Pfam" id="PF13556">
    <property type="entry name" value="HTH_30"/>
    <property type="match status" value="1"/>
</dbReference>
<dbReference type="InterPro" id="IPR012914">
    <property type="entry name" value="PucR_dom"/>
</dbReference>
<feature type="domain" description="Purine catabolism PurC-like" evidence="1">
    <location>
        <begin position="28"/>
        <end position="146"/>
    </location>
</feature>
<evidence type="ECO:0000313" key="4">
    <source>
        <dbReference type="Proteomes" id="UP000576969"/>
    </source>
</evidence>
<reference evidence="3 4" key="1">
    <citation type="submission" date="2020-07" db="EMBL/GenBank/DDBJ databases">
        <title>Sequencing the genomes of 1000 actinobacteria strains.</title>
        <authorList>
            <person name="Klenk H.-P."/>
        </authorList>
    </citation>
    <scope>NUCLEOTIDE SEQUENCE [LARGE SCALE GENOMIC DNA]</scope>
    <source>
        <strain evidence="3 4">DSM 24662</strain>
    </source>
</reference>
<dbReference type="EMBL" id="JACCBV010000001">
    <property type="protein sequence ID" value="NYE19283.1"/>
    <property type="molecule type" value="Genomic_DNA"/>
</dbReference>
<proteinExistence type="predicted"/>
<evidence type="ECO:0000259" key="2">
    <source>
        <dbReference type="Pfam" id="PF13556"/>
    </source>
</evidence>
<evidence type="ECO:0000259" key="1">
    <source>
        <dbReference type="Pfam" id="PF07905"/>
    </source>
</evidence>
<dbReference type="RefSeq" id="WP_179488511.1">
    <property type="nucleotide sequence ID" value="NZ_JACCBV010000001.1"/>
</dbReference>
<dbReference type="AlphaFoldDB" id="A0A7Y9KKK7"/>
<feature type="domain" description="PucR C-terminal helix-turn-helix" evidence="2">
    <location>
        <begin position="462"/>
        <end position="519"/>
    </location>
</feature>
<dbReference type="InterPro" id="IPR042070">
    <property type="entry name" value="PucR_C-HTH_sf"/>
</dbReference>
<dbReference type="Proteomes" id="UP000576969">
    <property type="component" value="Unassembled WGS sequence"/>
</dbReference>